<accession>A0A0B7BT61</accession>
<proteinExistence type="predicted"/>
<name>A0A0B7BT61_9EUPU</name>
<dbReference type="EMBL" id="HACG01048691">
    <property type="protein sequence ID" value="CEK95556.1"/>
    <property type="molecule type" value="Transcribed_RNA"/>
</dbReference>
<evidence type="ECO:0000313" key="1">
    <source>
        <dbReference type="EMBL" id="CEK95556.1"/>
    </source>
</evidence>
<gene>
    <name evidence="1" type="primary">ORF207574</name>
</gene>
<protein>
    <submittedName>
        <fullName evidence="1">Uncharacterized protein</fullName>
    </submittedName>
</protein>
<sequence length="94" mass="10462">WTIWSVRSFKLNHSEYPLISGTAPINIDVFLEQLCNSVVGSGRDNTSLCCKHLADLAIFKKASAYIVAHSRKNGDTAILVAHMDNTLRQEALQF</sequence>
<organism evidence="1">
    <name type="scientific">Arion vulgaris</name>
    <dbReference type="NCBI Taxonomy" id="1028688"/>
    <lineage>
        <taxon>Eukaryota</taxon>
        <taxon>Metazoa</taxon>
        <taxon>Spiralia</taxon>
        <taxon>Lophotrochozoa</taxon>
        <taxon>Mollusca</taxon>
        <taxon>Gastropoda</taxon>
        <taxon>Heterobranchia</taxon>
        <taxon>Euthyneura</taxon>
        <taxon>Panpulmonata</taxon>
        <taxon>Eupulmonata</taxon>
        <taxon>Stylommatophora</taxon>
        <taxon>Helicina</taxon>
        <taxon>Arionoidea</taxon>
        <taxon>Arionidae</taxon>
        <taxon>Arion</taxon>
    </lineage>
</organism>
<dbReference type="AlphaFoldDB" id="A0A0B7BT61"/>
<reference evidence="1" key="1">
    <citation type="submission" date="2014-12" db="EMBL/GenBank/DDBJ databases">
        <title>Insight into the proteome of Arion vulgaris.</title>
        <authorList>
            <person name="Aradska J."/>
            <person name="Bulat T."/>
            <person name="Smidak R."/>
            <person name="Sarate P."/>
            <person name="Gangsoo J."/>
            <person name="Sialana F."/>
            <person name="Bilban M."/>
            <person name="Lubec G."/>
        </authorList>
    </citation>
    <scope>NUCLEOTIDE SEQUENCE</scope>
    <source>
        <tissue evidence="1">Skin</tissue>
    </source>
</reference>
<feature type="non-terminal residue" evidence="1">
    <location>
        <position position="1"/>
    </location>
</feature>